<keyword evidence="3" id="KW-1185">Reference proteome</keyword>
<gene>
    <name evidence="2" type="ORF">HV823_16345</name>
</gene>
<dbReference type="SUPFAM" id="SSF53448">
    <property type="entry name" value="Nucleotide-diphospho-sugar transferases"/>
    <property type="match status" value="1"/>
</dbReference>
<accession>A0ABX2QGG9</accession>
<dbReference type="EMBL" id="JABXYK010000009">
    <property type="protein sequence ID" value="NVP56827.1"/>
    <property type="molecule type" value="Genomic_DNA"/>
</dbReference>
<reference evidence="2 3" key="1">
    <citation type="submission" date="2020-06" db="EMBL/GenBank/DDBJ databases">
        <title>Rhizobium sp.nov. isolated from the tomato plant.</title>
        <authorList>
            <person name="Thin K.K."/>
            <person name="Zhang X."/>
            <person name="He S."/>
        </authorList>
    </citation>
    <scope>NUCLEOTIDE SEQUENCE [LARGE SCALE GENOMIC DNA]</scope>
    <source>
        <strain evidence="2 3">DBTS2</strain>
    </source>
</reference>
<sequence>MSTTRSAPLISVIIPTFNRRRFVPDAVESVLQQGVESTEVVVVDDGSSDDTRELFRNPRPGVRYVYQDNGGVSAARNRGVAESRGRLISFLDSDDVWAPGKLRAQLGLVTSNTVVSFQGVAWFAERAEDEPMLSQPQTLKWPRTGTDGFVHAPMQDVAEGRYFHLGTLLCTREAFMDVGWFDPGLCLGEDEDWFSRASLKKRFHYTPEPFLRRRFHGDQTNLDSERSINSLVTVFSRMVARTADLDPKAQRAASRRLAAKLSQLSNCLMIQNRRKEAVEAMSRAYMLTPFNLARLAKMTMIMAKPF</sequence>
<dbReference type="InterPro" id="IPR029044">
    <property type="entry name" value="Nucleotide-diphossugar_trans"/>
</dbReference>
<name>A0ABX2QGG9_9HYPH</name>
<dbReference type="CDD" id="cd00761">
    <property type="entry name" value="Glyco_tranf_GTA_type"/>
    <property type="match status" value="1"/>
</dbReference>
<dbReference type="Proteomes" id="UP000659172">
    <property type="component" value="Unassembled WGS sequence"/>
</dbReference>
<evidence type="ECO:0000259" key="1">
    <source>
        <dbReference type="Pfam" id="PF00535"/>
    </source>
</evidence>
<comment type="caution">
    <text evidence="2">The sequence shown here is derived from an EMBL/GenBank/DDBJ whole genome shotgun (WGS) entry which is preliminary data.</text>
</comment>
<evidence type="ECO:0000313" key="3">
    <source>
        <dbReference type="Proteomes" id="UP000659172"/>
    </source>
</evidence>
<dbReference type="PANTHER" id="PTHR22916:SF3">
    <property type="entry name" value="UDP-GLCNAC:BETAGAL BETA-1,3-N-ACETYLGLUCOSAMINYLTRANSFERASE-LIKE PROTEIN 1"/>
    <property type="match status" value="1"/>
</dbReference>
<evidence type="ECO:0000313" key="2">
    <source>
        <dbReference type="EMBL" id="NVP56827.1"/>
    </source>
</evidence>
<dbReference type="Pfam" id="PF00535">
    <property type="entry name" value="Glycos_transf_2"/>
    <property type="match status" value="1"/>
</dbReference>
<dbReference type="RefSeq" id="WP_176950790.1">
    <property type="nucleotide sequence ID" value="NZ_JABXYK010000009.1"/>
</dbReference>
<proteinExistence type="predicted"/>
<feature type="domain" description="Glycosyltransferase 2-like" evidence="1">
    <location>
        <begin position="11"/>
        <end position="132"/>
    </location>
</feature>
<dbReference type="InterPro" id="IPR001173">
    <property type="entry name" value="Glyco_trans_2-like"/>
</dbReference>
<dbReference type="Gene3D" id="3.90.550.10">
    <property type="entry name" value="Spore Coat Polysaccharide Biosynthesis Protein SpsA, Chain A"/>
    <property type="match status" value="1"/>
</dbReference>
<protein>
    <submittedName>
        <fullName evidence="2">Glycosyltransferase family 2 protein</fullName>
    </submittedName>
</protein>
<organism evidence="2 3">
    <name type="scientific">Mycoplana rhizolycopersici</name>
    <dbReference type="NCBI Taxonomy" id="2746702"/>
    <lineage>
        <taxon>Bacteria</taxon>
        <taxon>Pseudomonadati</taxon>
        <taxon>Pseudomonadota</taxon>
        <taxon>Alphaproteobacteria</taxon>
        <taxon>Hyphomicrobiales</taxon>
        <taxon>Rhizobiaceae</taxon>
        <taxon>Mycoplana</taxon>
    </lineage>
</organism>
<dbReference type="PANTHER" id="PTHR22916">
    <property type="entry name" value="GLYCOSYLTRANSFERASE"/>
    <property type="match status" value="1"/>
</dbReference>